<organism evidence="2 3">
    <name type="scientific">Candidatus Gottesmanbacteria bacterium RIFCSPHIGHO2_02_FULL_39_11</name>
    <dbReference type="NCBI Taxonomy" id="1798382"/>
    <lineage>
        <taxon>Bacteria</taxon>
        <taxon>Candidatus Gottesmaniibacteriota</taxon>
    </lineage>
</organism>
<evidence type="ECO:0000313" key="2">
    <source>
        <dbReference type="EMBL" id="OGG14019.1"/>
    </source>
</evidence>
<comment type="caution">
    <text evidence="2">The sequence shown here is derived from an EMBL/GenBank/DDBJ whole genome shotgun (WGS) entry which is preliminary data.</text>
</comment>
<sequence>MITRTTTYFIFSVLYILLISFFLFFSFSLFHPSVLALEDPRRISNNKYGIDIVDENDLFDASYLVNSSGGDWGYATLVIPENERKTDKWNAIFERMGQLHLIPIIRLATHVEGNRWTAPKKEDAPIWADFLNNLNWPTKNRYVVLFNEPNHANEWGGYISPEEYAEISSNLSRELKNRSGDFYIMLAGFDAAAPTGRDTLDEEIYIRRMIQKEPAIFDSIDGWASHSYPNPGFSGEVGDSGRKSLQGYKWELFLLKNLGIDKDFPIFITETGWAHDQYDPGVKLFSPDDIASMITDAANNVWSDSNVVAVTPFILNYQSTPFSQFSWRKQDSAFFYPFFDAYRSIPKIAGNPTLNEKIQIAVIPVVKAAETTHIPSTPTPHIDSENTKTSSGSIFDKLLTFFKNLSSRFG</sequence>
<name>A0A1F5ZNF9_9BACT</name>
<evidence type="ECO:0000313" key="3">
    <source>
        <dbReference type="Proteomes" id="UP000176923"/>
    </source>
</evidence>
<dbReference type="Proteomes" id="UP000176923">
    <property type="component" value="Unassembled WGS sequence"/>
</dbReference>
<protein>
    <recommendedName>
        <fullName evidence="4">Asl1-like glycosyl hydrolase catalytic domain-containing protein</fullName>
    </recommendedName>
</protein>
<reference evidence="2 3" key="1">
    <citation type="journal article" date="2016" name="Nat. Commun.">
        <title>Thousands of microbial genomes shed light on interconnected biogeochemical processes in an aquifer system.</title>
        <authorList>
            <person name="Anantharaman K."/>
            <person name="Brown C.T."/>
            <person name="Hug L.A."/>
            <person name="Sharon I."/>
            <person name="Castelle C.J."/>
            <person name="Probst A.J."/>
            <person name="Thomas B.C."/>
            <person name="Singh A."/>
            <person name="Wilkins M.J."/>
            <person name="Karaoz U."/>
            <person name="Brodie E.L."/>
            <person name="Williams K.H."/>
            <person name="Hubbard S.S."/>
            <person name="Banfield J.F."/>
        </authorList>
    </citation>
    <scope>NUCLEOTIDE SEQUENCE [LARGE SCALE GENOMIC DNA]</scope>
</reference>
<keyword evidence="1" id="KW-1133">Transmembrane helix</keyword>
<keyword evidence="1" id="KW-0812">Transmembrane</keyword>
<feature type="transmembrane region" description="Helical" evidence="1">
    <location>
        <begin position="7"/>
        <end position="30"/>
    </location>
</feature>
<keyword evidence="1" id="KW-0472">Membrane</keyword>
<dbReference type="SUPFAM" id="SSF51445">
    <property type="entry name" value="(Trans)glycosidases"/>
    <property type="match status" value="1"/>
</dbReference>
<dbReference type="Gene3D" id="3.20.20.80">
    <property type="entry name" value="Glycosidases"/>
    <property type="match status" value="1"/>
</dbReference>
<accession>A0A1F5ZNF9</accession>
<dbReference type="InterPro" id="IPR017853">
    <property type="entry name" value="GH"/>
</dbReference>
<evidence type="ECO:0000256" key="1">
    <source>
        <dbReference type="SAM" id="Phobius"/>
    </source>
</evidence>
<evidence type="ECO:0008006" key="4">
    <source>
        <dbReference type="Google" id="ProtNLM"/>
    </source>
</evidence>
<gene>
    <name evidence="2" type="ORF">A3D77_03430</name>
</gene>
<dbReference type="EMBL" id="MFJL01000030">
    <property type="protein sequence ID" value="OGG14019.1"/>
    <property type="molecule type" value="Genomic_DNA"/>
</dbReference>
<dbReference type="AlphaFoldDB" id="A0A1F5ZNF9"/>
<proteinExistence type="predicted"/>